<dbReference type="GeneID" id="24097316"/>
<evidence type="ECO:0008006" key="4">
    <source>
        <dbReference type="Google" id="ProtNLM"/>
    </source>
</evidence>
<dbReference type="HOGENOM" id="CLU_120577_0_0_1"/>
<dbReference type="EMBL" id="HE797078">
    <property type="protein sequence ID" value="CCM02405.1"/>
    <property type="molecule type" value="Genomic_DNA"/>
</dbReference>
<evidence type="ECO:0000256" key="1">
    <source>
        <dbReference type="SAM" id="MobiDB-lite"/>
    </source>
</evidence>
<feature type="compositionally biased region" description="Gly residues" evidence="1">
    <location>
        <begin position="169"/>
        <end position="181"/>
    </location>
</feature>
<protein>
    <recommendedName>
        <fullName evidence="4">rRNA-processing protein FYV7</fullName>
    </recommendedName>
</protein>
<evidence type="ECO:0000313" key="3">
    <source>
        <dbReference type="Proteomes" id="UP000006352"/>
    </source>
</evidence>
<feature type="compositionally biased region" description="Basic and acidic residues" evidence="1">
    <location>
        <begin position="148"/>
        <end position="165"/>
    </location>
</feature>
<dbReference type="RefSeq" id="XP_012181688.1">
    <property type="nucleotide sequence ID" value="XM_012326298.1"/>
</dbReference>
<feature type="compositionally biased region" description="Polar residues" evidence="1">
    <location>
        <begin position="134"/>
        <end position="144"/>
    </location>
</feature>
<feature type="compositionally biased region" description="Polar residues" evidence="1">
    <location>
        <begin position="72"/>
        <end position="81"/>
    </location>
</feature>
<dbReference type="OrthoDB" id="3365439at2759"/>
<reference evidence="2 3" key="1">
    <citation type="journal article" date="2012" name="Appl. Environ. Microbiol.">
        <title>Short-read sequencing for genomic analysis of the brown rot fungus Fibroporia radiculosa.</title>
        <authorList>
            <person name="Tang J.D."/>
            <person name="Perkins A.D."/>
            <person name="Sonstegard T.S."/>
            <person name="Schroeder S.G."/>
            <person name="Burgess S.C."/>
            <person name="Diehl S.V."/>
        </authorList>
    </citation>
    <scope>NUCLEOTIDE SEQUENCE [LARGE SCALE GENOMIC DNA]</scope>
    <source>
        <strain evidence="2 3">TFFH 294</strain>
    </source>
</reference>
<evidence type="ECO:0000313" key="2">
    <source>
        <dbReference type="EMBL" id="CCM02405.1"/>
    </source>
</evidence>
<keyword evidence="3" id="KW-1185">Reference proteome</keyword>
<name>J4GPD0_9APHY</name>
<gene>
    <name evidence="2" type="ORF">FIBRA_04503</name>
</gene>
<dbReference type="InParanoid" id="J4GPD0"/>
<feature type="compositionally biased region" description="Acidic residues" evidence="1">
    <location>
        <begin position="90"/>
        <end position="106"/>
    </location>
</feature>
<organism evidence="2 3">
    <name type="scientific">Fibroporia radiculosa</name>
    <dbReference type="NCBI Taxonomy" id="599839"/>
    <lineage>
        <taxon>Eukaryota</taxon>
        <taxon>Fungi</taxon>
        <taxon>Dikarya</taxon>
        <taxon>Basidiomycota</taxon>
        <taxon>Agaricomycotina</taxon>
        <taxon>Agaricomycetes</taxon>
        <taxon>Polyporales</taxon>
        <taxon>Fibroporiaceae</taxon>
        <taxon>Fibroporia</taxon>
    </lineage>
</organism>
<accession>J4GPD0</accession>
<feature type="compositionally biased region" description="Basic and acidic residues" evidence="1">
    <location>
        <begin position="19"/>
        <end position="36"/>
    </location>
</feature>
<feature type="compositionally biased region" description="Basic and acidic residues" evidence="1">
    <location>
        <begin position="46"/>
        <end position="58"/>
    </location>
</feature>
<feature type="region of interest" description="Disordered" evidence="1">
    <location>
        <begin position="1"/>
        <end position="199"/>
    </location>
</feature>
<proteinExistence type="predicted"/>
<sequence>MASASDTAQKRKPPTFRHLPTDRAKKLKRSWVEKQKIKSQWKAQKRKEGLESKGRRLADLVASTDEQEEKAQSSNAESSEPVNAAPTVSIEEESGNENESSEDEPEDRSSPRKPPAKKASPREDTPGRQPTLRELQSQAYSRSSLHTRKSDPLHRRRGSDMKRADAPAGGRGRGRGQGGRGAASSQRGRGRGQPDMRLRMNVMLEKIKRDFT</sequence>
<dbReference type="AlphaFoldDB" id="J4GPD0"/>
<dbReference type="Proteomes" id="UP000006352">
    <property type="component" value="Unassembled WGS sequence"/>
</dbReference>